<dbReference type="InterPro" id="IPR015760">
    <property type="entry name" value="TIF_IF2"/>
</dbReference>
<dbReference type="PANTHER" id="PTHR43381">
    <property type="entry name" value="TRANSLATION INITIATION FACTOR IF-2-RELATED"/>
    <property type="match status" value="1"/>
</dbReference>
<dbReference type="GO" id="GO:0003743">
    <property type="term" value="F:translation initiation factor activity"/>
    <property type="evidence" value="ECO:0007669"/>
    <property type="project" value="UniProtKB-KW"/>
</dbReference>
<dbReference type="NCBIfam" id="TIGR00231">
    <property type="entry name" value="small_GTP"/>
    <property type="match status" value="1"/>
</dbReference>
<evidence type="ECO:0000313" key="12">
    <source>
        <dbReference type="Proteomes" id="UP000749559"/>
    </source>
</evidence>
<evidence type="ECO:0000256" key="2">
    <source>
        <dbReference type="ARBA" id="ARBA00007733"/>
    </source>
</evidence>
<dbReference type="FunFam" id="2.40.30.10:FF:000008">
    <property type="entry name" value="Translation initiation factor IF-2"/>
    <property type="match status" value="1"/>
</dbReference>
<keyword evidence="4" id="KW-0547">Nucleotide-binding</keyword>
<dbReference type="InterPro" id="IPR036925">
    <property type="entry name" value="TIF_IF2_dom3_sf"/>
</dbReference>
<dbReference type="SUPFAM" id="SSF52156">
    <property type="entry name" value="Initiation factor IF2/eIF5b, domain 3"/>
    <property type="match status" value="1"/>
</dbReference>
<evidence type="ECO:0000256" key="5">
    <source>
        <dbReference type="ARBA" id="ARBA00022917"/>
    </source>
</evidence>
<keyword evidence="6" id="KW-0809">Transit peptide</keyword>
<name>A0A8J1XYA8_OWEFU</name>
<dbReference type="InterPro" id="IPR027417">
    <property type="entry name" value="P-loop_NTPase"/>
</dbReference>
<dbReference type="Pfam" id="PF22042">
    <property type="entry name" value="EF-G_D2"/>
    <property type="match status" value="1"/>
</dbReference>
<gene>
    <name evidence="11" type="ORF">OFUS_LOCUS15863</name>
</gene>
<dbReference type="FunFam" id="3.40.50.10050:FF:000001">
    <property type="entry name" value="Translation initiation factor IF-2"/>
    <property type="match status" value="1"/>
</dbReference>
<protein>
    <recommendedName>
        <fullName evidence="10">Translation initiation factor IF-2, mitochondrial</fullName>
    </recommendedName>
</protein>
<dbReference type="Pfam" id="PF11987">
    <property type="entry name" value="IF-2"/>
    <property type="match status" value="1"/>
</dbReference>
<dbReference type="FunFam" id="2.40.30.10:FF:000007">
    <property type="entry name" value="Translation initiation factor IF-2"/>
    <property type="match status" value="1"/>
</dbReference>
<dbReference type="FunFam" id="3.40.50.300:FF:000019">
    <property type="entry name" value="Translation initiation factor IF-2"/>
    <property type="match status" value="1"/>
</dbReference>
<comment type="function">
    <text evidence="9">One of the essential components for the initiation of protein synthesis. Protects formylmethionyl-tRNA from spontaneous hydrolysis and promotes its binding to the 30S ribosomal subunits. Also involved in the hydrolysis of GTP during the formation of the 70S ribosomal complex.</text>
</comment>
<dbReference type="InterPro" id="IPR044145">
    <property type="entry name" value="IF2_II"/>
</dbReference>
<comment type="subcellular location">
    <subcellularLocation>
        <location evidence="1">Mitochondrion</location>
    </subcellularLocation>
</comment>
<dbReference type="InterPro" id="IPR000178">
    <property type="entry name" value="TF_IF2_bacterial-like"/>
</dbReference>
<dbReference type="PROSITE" id="PS01176">
    <property type="entry name" value="IF2"/>
    <property type="match status" value="1"/>
</dbReference>
<keyword evidence="7" id="KW-0496">Mitochondrion</keyword>
<dbReference type="CDD" id="cd01887">
    <property type="entry name" value="IF2_eIF5B"/>
    <property type="match status" value="1"/>
</dbReference>
<evidence type="ECO:0000256" key="7">
    <source>
        <dbReference type="ARBA" id="ARBA00023128"/>
    </source>
</evidence>
<dbReference type="InterPro" id="IPR023115">
    <property type="entry name" value="TIF_IF2_dom3"/>
</dbReference>
<evidence type="ECO:0000256" key="6">
    <source>
        <dbReference type="ARBA" id="ARBA00022946"/>
    </source>
</evidence>
<evidence type="ECO:0000256" key="4">
    <source>
        <dbReference type="ARBA" id="ARBA00022741"/>
    </source>
</evidence>
<dbReference type="InterPro" id="IPR009000">
    <property type="entry name" value="Transl_B-barrel_sf"/>
</dbReference>
<keyword evidence="12" id="KW-1185">Reference proteome</keyword>
<evidence type="ECO:0000256" key="9">
    <source>
        <dbReference type="ARBA" id="ARBA00025162"/>
    </source>
</evidence>
<dbReference type="Gene3D" id="2.40.30.10">
    <property type="entry name" value="Translation factors"/>
    <property type="match status" value="2"/>
</dbReference>
<dbReference type="InterPro" id="IPR000795">
    <property type="entry name" value="T_Tr_GTP-bd_dom"/>
</dbReference>
<dbReference type="InterPro" id="IPR005225">
    <property type="entry name" value="Small_GTP-bd"/>
</dbReference>
<dbReference type="GO" id="GO:0005739">
    <property type="term" value="C:mitochondrion"/>
    <property type="evidence" value="ECO:0007669"/>
    <property type="project" value="UniProtKB-SubCell"/>
</dbReference>
<dbReference type="Gene3D" id="3.40.50.10050">
    <property type="entry name" value="Translation initiation factor IF- 2, domain 3"/>
    <property type="match status" value="1"/>
</dbReference>
<dbReference type="AlphaFoldDB" id="A0A8J1XYA8"/>
<comment type="caution">
    <text evidence="11">The sequence shown here is derived from an EMBL/GenBank/DDBJ whole genome shotgun (WGS) entry which is preliminary data.</text>
</comment>
<dbReference type="PANTHER" id="PTHR43381:SF20">
    <property type="entry name" value="TRANSLATION INITIATION FACTOR IF-2, MITOCHONDRIAL"/>
    <property type="match status" value="1"/>
</dbReference>
<dbReference type="OrthoDB" id="361630at2759"/>
<dbReference type="PROSITE" id="PS51722">
    <property type="entry name" value="G_TR_2"/>
    <property type="match status" value="1"/>
</dbReference>
<reference evidence="11" key="1">
    <citation type="submission" date="2022-03" db="EMBL/GenBank/DDBJ databases">
        <authorList>
            <person name="Martin C."/>
        </authorList>
    </citation>
    <scope>NUCLEOTIDE SEQUENCE</scope>
</reference>
<evidence type="ECO:0000256" key="8">
    <source>
        <dbReference type="ARBA" id="ARBA00023134"/>
    </source>
</evidence>
<dbReference type="EMBL" id="CAIIXF020000008">
    <property type="protein sequence ID" value="CAH1790689.1"/>
    <property type="molecule type" value="Genomic_DNA"/>
</dbReference>
<dbReference type="Pfam" id="PF00009">
    <property type="entry name" value="GTP_EFTU"/>
    <property type="match status" value="1"/>
</dbReference>
<keyword evidence="8" id="KW-0342">GTP-binding</keyword>
<dbReference type="SUPFAM" id="SSF50447">
    <property type="entry name" value="Translation proteins"/>
    <property type="match status" value="2"/>
</dbReference>
<accession>A0A8J1XYA8</accession>
<evidence type="ECO:0000313" key="11">
    <source>
        <dbReference type="EMBL" id="CAH1790689.1"/>
    </source>
</evidence>
<dbReference type="Gene3D" id="3.40.50.300">
    <property type="entry name" value="P-loop containing nucleotide triphosphate hydrolases"/>
    <property type="match status" value="1"/>
</dbReference>
<dbReference type="GO" id="GO:0003924">
    <property type="term" value="F:GTPase activity"/>
    <property type="evidence" value="ECO:0007669"/>
    <property type="project" value="InterPro"/>
</dbReference>
<evidence type="ECO:0000256" key="1">
    <source>
        <dbReference type="ARBA" id="ARBA00004173"/>
    </source>
</evidence>
<keyword evidence="5" id="KW-0648">Protein biosynthesis</keyword>
<dbReference type="Proteomes" id="UP000749559">
    <property type="component" value="Unassembled WGS sequence"/>
</dbReference>
<comment type="similarity">
    <text evidence="2">Belongs to the TRAFAC class translation factor GTPase superfamily. Classic translation factor GTPase family. IF-2 subfamily.</text>
</comment>
<organism evidence="11 12">
    <name type="scientific">Owenia fusiformis</name>
    <name type="common">Polychaete worm</name>
    <dbReference type="NCBI Taxonomy" id="6347"/>
    <lineage>
        <taxon>Eukaryota</taxon>
        <taxon>Metazoa</taxon>
        <taxon>Spiralia</taxon>
        <taxon>Lophotrochozoa</taxon>
        <taxon>Annelida</taxon>
        <taxon>Polychaeta</taxon>
        <taxon>Sedentaria</taxon>
        <taxon>Canalipalpata</taxon>
        <taxon>Sabellida</taxon>
        <taxon>Oweniida</taxon>
        <taxon>Oweniidae</taxon>
        <taxon>Owenia</taxon>
    </lineage>
</organism>
<dbReference type="GO" id="GO:0005525">
    <property type="term" value="F:GTP binding"/>
    <property type="evidence" value="ECO:0007669"/>
    <property type="project" value="UniProtKB-KW"/>
</dbReference>
<dbReference type="InterPro" id="IPR053905">
    <property type="entry name" value="EF-G-like_DII"/>
</dbReference>
<proteinExistence type="inferred from homology"/>
<dbReference type="CDD" id="cd03692">
    <property type="entry name" value="mtIF2_IVc"/>
    <property type="match status" value="1"/>
</dbReference>
<keyword evidence="3" id="KW-0396">Initiation factor</keyword>
<dbReference type="NCBIfam" id="TIGR00487">
    <property type="entry name" value="IF-2"/>
    <property type="match status" value="1"/>
</dbReference>
<dbReference type="CDD" id="cd03702">
    <property type="entry name" value="IF2_mtIF2_II"/>
    <property type="match status" value="1"/>
</dbReference>
<dbReference type="SUPFAM" id="SSF52540">
    <property type="entry name" value="P-loop containing nucleoside triphosphate hydrolases"/>
    <property type="match status" value="1"/>
</dbReference>
<evidence type="ECO:0000256" key="3">
    <source>
        <dbReference type="ARBA" id="ARBA00022540"/>
    </source>
</evidence>
<sequence length="735" mass="81510">MSVGRMSRLFQNQISETLMLRISGCYNLAGLNNCTRCTRLKCDTLNARSIGRQCHVVQAHKDYHTSSIYLAAKAKNQKKKIVKKMQMPKKKKKPMIATGEVVPIWQNMTVQQLADSMGKDTDHVFECMLYIKGHNTDKYEEEDSIIDNIEVTKEIVNKTGLRFKFEEQGNKEAEQDMDAYPRPPADPSLLVKRPPVVTIMGHVDHGKTTLLDSLRSSNVVDSEFGGITQHIGAFSVHLPDTNERITFIDTPGHAAFSTMRSRGAHVTDMVVLVVAADDGVMEQTKESIKYCNQAGVPIIVAINKVDKQEADVARAKQDLLVAGVHLEEFGGEIQAVEVSAKTGFNLIALQEAIIAQADILDLKSDVTGPVEAVVLESSTHAGRGKLSTALIQMGTLRKGMYLVAGTAWAKVRGMFTERGDTVQEAPPGDAVEIIGWRELPSAGSQILQVDSENRVKEVIAWRKKQQEKLKSKQDIAEIQKKESEHQEKYTEFRKLKMDLGKPRLKQQRIMKKEKEVTSSHTGPQLAVVLRGDVDGSVEAILDMLDTYESKQCLLDVVNYGVGVVSEADVDLAAAFDGVVIGFNVTLSDAVKRHAKAQGVTIRHFNIIYRLMEFLKEQLTERLPSTQQENIIGTANVQATFEIAEGKTKVPVAGSRCTKGLLNKKKLFKVVRDGDTIYEGSLTSLKHFKTEVDTIKTDVECGIAFKNINVPLRPGDTVVCYENVDVKQTIDWDPGF</sequence>
<evidence type="ECO:0000256" key="10">
    <source>
        <dbReference type="ARBA" id="ARBA00044200"/>
    </source>
</evidence>